<protein>
    <submittedName>
        <fullName evidence="9">DUF3817 domain-containing protein</fullName>
    </submittedName>
</protein>
<comment type="subcellular location">
    <subcellularLocation>
        <location evidence="1">Cell membrane</location>
        <topology evidence="1">Multi-pass membrane protein</topology>
    </subcellularLocation>
</comment>
<evidence type="ECO:0000256" key="6">
    <source>
        <dbReference type="SAM" id="MobiDB-lite"/>
    </source>
</evidence>
<evidence type="ECO:0000313" key="10">
    <source>
        <dbReference type="Proteomes" id="UP000265742"/>
    </source>
</evidence>
<comment type="caution">
    <text evidence="9">The sequence shown here is derived from an EMBL/GenBank/DDBJ whole genome shotgun (WGS) entry which is preliminary data.</text>
</comment>
<feature type="transmembrane region" description="Helical" evidence="7">
    <location>
        <begin position="71"/>
        <end position="89"/>
    </location>
</feature>
<dbReference type="EMBL" id="QXTG01000001">
    <property type="protein sequence ID" value="RIX30384.1"/>
    <property type="molecule type" value="Genomic_DNA"/>
</dbReference>
<keyword evidence="10" id="KW-1185">Reference proteome</keyword>
<evidence type="ECO:0000256" key="3">
    <source>
        <dbReference type="ARBA" id="ARBA00022692"/>
    </source>
</evidence>
<keyword evidence="2" id="KW-1003">Cell membrane</keyword>
<evidence type="ECO:0000256" key="1">
    <source>
        <dbReference type="ARBA" id="ARBA00004651"/>
    </source>
</evidence>
<dbReference type="Proteomes" id="UP000265742">
    <property type="component" value="Unassembled WGS sequence"/>
</dbReference>
<name>A0A3A1U0E6_9MICO</name>
<gene>
    <name evidence="9" type="ORF">D1781_02820</name>
</gene>
<dbReference type="AlphaFoldDB" id="A0A3A1U0E6"/>
<feature type="transmembrane region" description="Helical" evidence="7">
    <location>
        <begin position="156"/>
        <end position="174"/>
    </location>
</feature>
<evidence type="ECO:0000256" key="5">
    <source>
        <dbReference type="ARBA" id="ARBA00023136"/>
    </source>
</evidence>
<organism evidence="9 10">
    <name type="scientific">Amnibacterium setariae</name>
    <dbReference type="NCBI Taxonomy" id="2306585"/>
    <lineage>
        <taxon>Bacteria</taxon>
        <taxon>Bacillati</taxon>
        <taxon>Actinomycetota</taxon>
        <taxon>Actinomycetes</taxon>
        <taxon>Micrococcales</taxon>
        <taxon>Microbacteriaceae</taxon>
        <taxon>Amnibacterium</taxon>
    </lineage>
</organism>
<evidence type="ECO:0000313" key="9">
    <source>
        <dbReference type="EMBL" id="RIX30384.1"/>
    </source>
</evidence>
<evidence type="ECO:0000256" key="4">
    <source>
        <dbReference type="ARBA" id="ARBA00022989"/>
    </source>
</evidence>
<evidence type="ECO:0000259" key="8">
    <source>
        <dbReference type="Pfam" id="PF12823"/>
    </source>
</evidence>
<proteinExistence type="predicted"/>
<feature type="compositionally biased region" description="Gly residues" evidence="6">
    <location>
        <begin position="20"/>
        <end position="34"/>
    </location>
</feature>
<feature type="transmembrane region" description="Helical" evidence="7">
    <location>
        <begin position="126"/>
        <end position="144"/>
    </location>
</feature>
<feature type="region of interest" description="Disordered" evidence="6">
    <location>
        <begin position="14"/>
        <end position="40"/>
    </location>
</feature>
<reference evidence="10" key="1">
    <citation type="submission" date="2018-09" db="EMBL/GenBank/DDBJ databases">
        <authorList>
            <person name="Kim I."/>
        </authorList>
    </citation>
    <scope>NUCLEOTIDE SEQUENCE [LARGE SCALE GENOMIC DNA]</scope>
    <source>
        <strain evidence="10">DD4a</strain>
    </source>
</reference>
<dbReference type="GO" id="GO:0005886">
    <property type="term" value="C:plasma membrane"/>
    <property type="evidence" value="ECO:0007669"/>
    <property type="project" value="UniProtKB-SubCell"/>
</dbReference>
<feature type="domain" description="DUF3817" evidence="8">
    <location>
        <begin position="72"/>
        <end position="181"/>
    </location>
</feature>
<accession>A0A3A1U0E6</accession>
<dbReference type="Pfam" id="PF12823">
    <property type="entry name" value="DUF3817"/>
    <property type="match status" value="1"/>
</dbReference>
<feature type="transmembrane region" description="Helical" evidence="7">
    <location>
        <begin position="95"/>
        <end position="114"/>
    </location>
</feature>
<dbReference type="InterPro" id="IPR023845">
    <property type="entry name" value="DUF3817_TM"/>
</dbReference>
<evidence type="ECO:0000256" key="2">
    <source>
        <dbReference type="ARBA" id="ARBA00022475"/>
    </source>
</evidence>
<keyword evidence="3 7" id="KW-0812">Transmembrane</keyword>
<sequence length="199" mass="21717">MGDLRGRRLLRLVPPRAGPVGAGAGRRGRGGGGRARSRHRVEERLPSVSVPWSPLRVPPTRDFPTIRRSLLFYKVFAYATGTFLLLVCLEVVLRYVFGSEVVVGSALGPVALAAQDQVRAVGGFNLSLAVLITHGYLFIAYLISDFVLVTVMRYPITRFLIIGAGGVVPLLSFIMEARVKREVRGYLATREERAVPASA</sequence>
<evidence type="ECO:0000256" key="7">
    <source>
        <dbReference type="SAM" id="Phobius"/>
    </source>
</evidence>
<dbReference type="NCBIfam" id="TIGR03954">
    <property type="entry name" value="integ_memb_HG"/>
    <property type="match status" value="1"/>
</dbReference>
<keyword evidence="5 7" id="KW-0472">Membrane</keyword>
<keyword evidence="4 7" id="KW-1133">Transmembrane helix</keyword>